<dbReference type="PANTHER" id="PTHR30441">
    <property type="entry name" value="DUF748 DOMAIN-CONTAINING PROTEIN"/>
    <property type="match status" value="1"/>
</dbReference>
<evidence type="ECO:0000313" key="1">
    <source>
        <dbReference type="EMBL" id="VBB07045.1"/>
    </source>
</evidence>
<dbReference type="GO" id="GO:0090313">
    <property type="term" value="P:regulation of protein targeting to membrane"/>
    <property type="evidence" value="ECO:0007669"/>
    <property type="project" value="TreeGrafter"/>
</dbReference>
<gene>
    <name evidence="1" type="ORF">LUCI_2289</name>
</gene>
<evidence type="ECO:0000313" key="2">
    <source>
        <dbReference type="Proteomes" id="UP000277811"/>
    </source>
</evidence>
<dbReference type="Proteomes" id="UP000277811">
    <property type="component" value="Unassembled WGS sequence"/>
</dbReference>
<dbReference type="EMBL" id="UPPP01000071">
    <property type="protein sequence ID" value="VBB07045.1"/>
    <property type="molecule type" value="Genomic_DNA"/>
</dbReference>
<dbReference type="OrthoDB" id="1672743at2"/>
<accession>A0A498R7U3</accession>
<reference evidence="1 2" key="1">
    <citation type="submission" date="2018-06" db="EMBL/GenBank/DDBJ databases">
        <authorList>
            <person name="Strepis N."/>
        </authorList>
    </citation>
    <scope>NUCLEOTIDE SEQUENCE [LARGE SCALE GENOMIC DNA]</scope>
    <source>
        <strain evidence="1">LUCI</strain>
    </source>
</reference>
<dbReference type="RefSeq" id="WP_122627993.1">
    <property type="nucleotide sequence ID" value="NZ_UPPP01000071.1"/>
</dbReference>
<organism evidence="1 2">
    <name type="scientific">Lucifera butyrica</name>
    <dbReference type="NCBI Taxonomy" id="1351585"/>
    <lineage>
        <taxon>Bacteria</taxon>
        <taxon>Bacillati</taxon>
        <taxon>Bacillota</taxon>
        <taxon>Negativicutes</taxon>
        <taxon>Veillonellales</taxon>
        <taxon>Veillonellaceae</taxon>
        <taxon>Lucifera</taxon>
    </lineage>
</organism>
<name>A0A498R7U3_9FIRM</name>
<sequence>MERQLSKRQKGFIIMLALLGVLSGAWFSFSAKAGKMLQDNLIRQISQHLNGRLQVGDIGLTVSGWIAVKDVALYDAGGNILLRVPILKLNYRWSDLTHGNVGLQSIESVRLEGAEIWLQEKNSRWNWEGLLKDSGKETTGYHGNLELADGKIHVATGLFNQLMENVSGSLGFQAYPDVAVNLQGKTGGKDLSISGHWGEERPGEMAIRLAELDLAPLAKSFTTEQAVHLTGGKLEQLTITAKRQTNGAITYRLDSSFSGLALDGKVKIREGSGKISSDGKKVQFTDLSLQIGGQQATGKGTVSWQNSNSSLEFSLALPDVDPAAFLNGLEIQRPLAIQLQVDGSLTQPRIRGSFSAPQFRMAGMAVDNISGSFRYNAPQLVLEEAHGELYQGTLAAAGTIDAETQNYELDVSGQNMESSRLTDKDVHGPLAFTGHTSGHSSDAVTKGTFTIQDGKAYGIAFRTMTGSFVKQGTATEISDLAVNTSLGTFYPEQLSKEAMERLKSRQVPTTRAELQQAVANKLVQSLFH</sequence>
<dbReference type="PANTHER" id="PTHR30441:SF4">
    <property type="entry name" value="PROTEIN ASMA"/>
    <property type="match status" value="1"/>
</dbReference>
<keyword evidence="2" id="KW-1185">Reference proteome</keyword>
<proteinExistence type="predicted"/>
<protein>
    <submittedName>
        <fullName evidence="1">Uncharacterized protein</fullName>
    </submittedName>
</protein>
<dbReference type="GO" id="GO:0005886">
    <property type="term" value="C:plasma membrane"/>
    <property type="evidence" value="ECO:0007669"/>
    <property type="project" value="TreeGrafter"/>
</dbReference>
<dbReference type="AlphaFoldDB" id="A0A498R7U3"/>
<dbReference type="InterPro" id="IPR052894">
    <property type="entry name" value="AsmA-related"/>
</dbReference>